<dbReference type="GO" id="GO:0006515">
    <property type="term" value="P:protein quality control for misfolded or incompletely synthesized proteins"/>
    <property type="evidence" value="ECO:0007669"/>
    <property type="project" value="TreeGrafter"/>
</dbReference>
<dbReference type="Pfam" id="PF00574">
    <property type="entry name" value="CLP_protease"/>
    <property type="match status" value="1"/>
</dbReference>
<keyword evidence="3 7" id="KW-0645">Protease</keyword>
<dbReference type="PRINTS" id="PR00127">
    <property type="entry name" value="CLPPROTEASEP"/>
</dbReference>
<dbReference type="AlphaFoldDB" id="A0A916X112"/>
<dbReference type="Proteomes" id="UP000636793">
    <property type="component" value="Unassembled WGS sequence"/>
</dbReference>
<evidence type="ECO:0000256" key="3">
    <source>
        <dbReference type="ARBA" id="ARBA00022670"/>
    </source>
</evidence>
<evidence type="ECO:0000256" key="1">
    <source>
        <dbReference type="ARBA" id="ARBA00007039"/>
    </source>
</evidence>
<reference evidence="7" key="2">
    <citation type="submission" date="2020-09" db="EMBL/GenBank/DDBJ databases">
        <authorList>
            <person name="Sun Q."/>
            <person name="Zhou Y."/>
        </authorList>
    </citation>
    <scope>NUCLEOTIDE SEQUENCE</scope>
    <source>
        <strain evidence="7">CGMCC 1.15085</strain>
    </source>
</reference>
<dbReference type="GO" id="GO:0009368">
    <property type="term" value="C:endopeptidase Clp complex"/>
    <property type="evidence" value="ECO:0007669"/>
    <property type="project" value="TreeGrafter"/>
</dbReference>
<dbReference type="InterPro" id="IPR023562">
    <property type="entry name" value="ClpP/TepA"/>
</dbReference>
<comment type="similarity">
    <text evidence="1 6">Belongs to the peptidase S14 family.</text>
</comment>
<organism evidence="7 8">
    <name type="scientific">Flexivirga endophytica</name>
    <dbReference type="NCBI Taxonomy" id="1849103"/>
    <lineage>
        <taxon>Bacteria</taxon>
        <taxon>Bacillati</taxon>
        <taxon>Actinomycetota</taxon>
        <taxon>Actinomycetes</taxon>
        <taxon>Micrococcales</taxon>
        <taxon>Dermacoccaceae</taxon>
        <taxon>Flexivirga</taxon>
    </lineage>
</organism>
<dbReference type="GO" id="GO:0004252">
    <property type="term" value="F:serine-type endopeptidase activity"/>
    <property type="evidence" value="ECO:0007669"/>
    <property type="project" value="InterPro"/>
</dbReference>
<dbReference type="EMBL" id="BMHI01000008">
    <property type="protein sequence ID" value="GGB46701.1"/>
    <property type="molecule type" value="Genomic_DNA"/>
</dbReference>
<evidence type="ECO:0000256" key="6">
    <source>
        <dbReference type="RuleBase" id="RU003567"/>
    </source>
</evidence>
<dbReference type="InterPro" id="IPR001907">
    <property type="entry name" value="ClpP"/>
</dbReference>
<keyword evidence="2" id="KW-0963">Cytoplasm</keyword>
<keyword evidence="4" id="KW-0378">Hydrolase</keyword>
<evidence type="ECO:0000256" key="2">
    <source>
        <dbReference type="ARBA" id="ARBA00022490"/>
    </source>
</evidence>
<evidence type="ECO:0000313" key="8">
    <source>
        <dbReference type="Proteomes" id="UP000636793"/>
    </source>
</evidence>
<dbReference type="GO" id="GO:0051117">
    <property type="term" value="F:ATPase binding"/>
    <property type="evidence" value="ECO:0007669"/>
    <property type="project" value="TreeGrafter"/>
</dbReference>
<protein>
    <recommendedName>
        <fullName evidence="6">ATP-dependent Clp protease proteolytic subunit</fullName>
    </recommendedName>
</protein>
<reference evidence="7" key="1">
    <citation type="journal article" date="2014" name="Int. J. Syst. Evol. Microbiol.">
        <title>Complete genome sequence of Corynebacterium casei LMG S-19264T (=DSM 44701T), isolated from a smear-ripened cheese.</title>
        <authorList>
            <consortium name="US DOE Joint Genome Institute (JGI-PGF)"/>
            <person name="Walter F."/>
            <person name="Albersmeier A."/>
            <person name="Kalinowski J."/>
            <person name="Ruckert C."/>
        </authorList>
    </citation>
    <scope>NUCLEOTIDE SEQUENCE</scope>
    <source>
        <strain evidence="7">CGMCC 1.15085</strain>
    </source>
</reference>
<dbReference type="SUPFAM" id="SSF52096">
    <property type="entry name" value="ClpP/crotonase"/>
    <property type="match status" value="1"/>
</dbReference>
<evidence type="ECO:0000256" key="4">
    <source>
        <dbReference type="ARBA" id="ARBA00022801"/>
    </source>
</evidence>
<dbReference type="PANTHER" id="PTHR10381:SF70">
    <property type="entry name" value="ATP-DEPENDENT CLP PROTEASE PROTEOLYTIC SUBUNIT"/>
    <property type="match status" value="1"/>
</dbReference>
<dbReference type="Gene3D" id="3.90.226.10">
    <property type="entry name" value="2-enoyl-CoA Hydratase, Chain A, domain 1"/>
    <property type="match status" value="1"/>
</dbReference>
<keyword evidence="8" id="KW-1185">Reference proteome</keyword>
<sequence length="182" mass="19765">MIVLDTALDDEIGTRLISQLYLLSAADPRADISFWINSPGGSVPAMLAIMDVMRAIPNDVSTLALGLACSAGQFLLTAGEKNKRYALPHSKILMHQGSAGFGGTAVDIELQADDLRQTRDTVLGITAELTGQPLERVFEDSLRDRWYTAEQAVNYGFVDHVITDLNHIKPRKTPVGLGVSEK</sequence>
<name>A0A916X112_9MICO</name>
<evidence type="ECO:0000313" key="7">
    <source>
        <dbReference type="EMBL" id="GGB46701.1"/>
    </source>
</evidence>
<proteinExistence type="inferred from homology"/>
<evidence type="ECO:0000256" key="5">
    <source>
        <dbReference type="ARBA" id="ARBA00022825"/>
    </source>
</evidence>
<dbReference type="InterPro" id="IPR029045">
    <property type="entry name" value="ClpP/crotonase-like_dom_sf"/>
</dbReference>
<dbReference type="PANTHER" id="PTHR10381">
    <property type="entry name" value="ATP-DEPENDENT CLP PROTEASE PROTEOLYTIC SUBUNIT"/>
    <property type="match status" value="1"/>
</dbReference>
<keyword evidence="5" id="KW-0720">Serine protease</keyword>
<dbReference type="GO" id="GO:0004176">
    <property type="term" value="F:ATP-dependent peptidase activity"/>
    <property type="evidence" value="ECO:0007669"/>
    <property type="project" value="InterPro"/>
</dbReference>
<gene>
    <name evidence="7" type="primary">clpP3</name>
    <name evidence="7" type="ORF">GCM10011492_42260</name>
</gene>
<dbReference type="CDD" id="cd07017">
    <property type="entry name" value="S14_ClpP_2"/>
    <property type="match status" value="1"/>
</dbReference>
<comment type="caution">
    <text evidence="7">The sequence shown here is derived from an EMBL/GenBank/DDBJ whole genome shotgun (WGS) entry which is preliminary data.</text>
</comment>
<accession>A0A916X112</accession>